<name>A0ACC2D8Z9_DIPCM</name>
<sequence>MSLFGWLGGQISKIISKMGEKLSKNRNRGRQRLLSSKIEQQMVDALKERAASGVHIKALNSIVMKFPIIEKSFHEVRSMFTKYDKDGSGAIELEELAHCFKDLKVELTGIDVEEFYKECDMDSSKGIDFKEFIVLLALVYLLGKSEKAATTYKIGSPSLEAAFDHIVDAFLFCDKDGDGYVTKKEMVEVFNGSSPGRHSDKKLGSKRFEETDWDNDGTVTFKEFLLTFTDWVLSVEQGEDDDDDE</sequence>
<evidence type="ECO:0000313" key="1">
    <source>
        <dbReference type="EMBL" id="KAJ7550629.1"/>
    </source>
</evidence>
<comment type="caution">
    <text evidence="1">The sequence shown here is derived from an EMBL/GenBank/DDBJ whole genome shotgun (WGS) entry which is preliminary data.</text>
</comment>
<dbReference type="EMBL" id="CM055098">
    <property type="protein sequence ID" value="KAJ7550629.1"/>
    <property type="molecule type" value="Genomic_DNA"/>
</dbReference>
<gene>
    <name evidence="1" type="ORF">O6H91_07G110300</name>
</gene>
<accession>A0ACC2D8Z9</accession>
<protein>
    <submittedName>
        <fullName evidence="1">Uncharacterized protein</fullName>
    </submittedName>
</protein>
<evidence type="ECO:0000313" key="2">
    <source>
        <dbReference type="Proteomes" id="UP001162992"/>
    </source>
</evidence>
<organism evidence="1 2">
    <name type="scientific">Diphasiastrum complanatum</name>
    <name type="common">Issler's clubmoss</name>
    <name type="synonym">Lycopodium complanatum</name>
    <dbReference type="NCBI Taxonomy" id="34168"/>
    <lineage>
        <taxon>Eukaryota</taxon>
        <taxon>Viridiplantae</taxon>
        <taxon>Streptophyta</taxon>
        <taxon>Embryophyta</taxon>
        <taxon>Tracheophyta</taxon>
        <taxon>Lycopodiopsida</taxon>
        <taxon>Lycopodiales</taxon>
        <taxon>Lycopodiaceae</taxon>
        <taxon>Lycopodioideae</taxon>
        <taxon>Diphasiastrum</taxon>
    </lineage>
</organism>
<dbReference type="Proteomes" id="UP001162992">
    <property type="component" value="Chromosome 7"/>
</dbReference>
<keyword evidence="2" id="KW-1185">Reference proteome</keyword>
<reference evidence="2" key="1">
    <citation type="journal article" date="2024" name="Proc. Natl. Acad. Sci. U.S.A.">
        <title>Extraordinary preservation of gene collinearity over three hundred million years revealed in homosporous lycophytes.</title>
        <authorList>
            <person name="Li C."/>
            <person name="Wickell D."/>
            <person name="Kuo L.Y."/>
            <person name="Chen X."/>
            <person name="Nie B."/>
            <person name="Liao X."/>
            <person name="Peng D."/>
            <person name="Ji J."/>
            <person name="Jenkins J."/>
            <person name="Williams M."/>
            <person name="Shu S."/>
            <person name="Plott C."/>
            <person name="Barry K."/>
            <person name="Rajasekar S."/>
            <person name="Grimwood J."/>
            <person name="Han X."/>
            <person name="Sun S."/>
            <person name="Hou Z."/>
            <person name="He W."/>
            <person name="Dai G."/>
            <person name="Sun C."/>
            <person name="Schmutz J."/>
            <person name="Leebens-Mack J.H."/>
            <person name="Li F.W."/>
            <person name="Wang L."/>
        </authorList>
    </citation>
    <scope>NUCLEOTIDE SEQUENCE [LARGE SCALE GENOMIC DNA]</scope>
    <source>
        <strain evidence="2">cv. PW_Plant_1</strain>
    </source>
</reference>
<proteinExistence type="predicted"/>